<keyword evidence="1" id="KW-0472">Membrane</keyword>
<keyword evidence="1" id="KW-0812">Transmembrane</keyword>
<dbReference type="EMBL" id="CZBO01000001">
    <property type="protein sequence ID" value="CUP65802.1"/>
    <property type="molecule type" value="Genomic_DNA"/>
</dbReference>
<dbReference type="AlphaFoldDB" id="A0A174PXP2"/>
<dbReference type="PANTHER" id="PTHR33490:SF3">
    <property type="entry name" value="CONSERVED INTEGRAL MEMBRANE PROTEIN"/>
    <property type="match status" value="1"/>
</dbReference>
<feature type="domain" description="Transglutaminase-like" evidence="2">
    <location>
        <begin position="265"/>
        <end position="327"/>
    </location>
</feature>
<dbReference type="SMART" id="SM00460">
    <property type="entry name" value="TGc"/>
    <property type="match status" value="1"/>
</dbReference>
<evidence type="ECO:0000313" key="4">
    <source>
        <dbReference type="Proteomes" id="UP000095563"/>
    </source>
</evidence>
<proteinExistence type="predicted"/>
<feature type="transmembrane region" description="Helical" evidence="1">
    <location>
        <begin position="120"/>
        <end position="147"/>
    </location>
</feature>
<dbReference type="Pfam" id="PF01841">
    <property type="entry name" value="Transglut_core"/>
    <property type="match status" value="1"/>
</dbReference>
<dbReference type="SUPFAM" id="SSF54001">
    <property type="entry name" value="Cysteine proteinases"/>
    <property type="match status" value="1"/>
</dbReference>
<dbReference type="InterPro" id="IPR038765">
    <property type="entry name" value="Papain-like_cys_pep_sf"/>
</dbReference>
<keyword evidence="1" id="KW-1133">Transmembrane helix</keyword>
<dbReference type="PANTHER" id="PTHR33490">
    <property type="entry name" value="BLR5614 PROTEIN-RELATED"/>
    <property type="match status" value="1"/>
</dbReference>
<evidence type="ECO:0000259" key="2">
    <source>
        <dbReference type="SMART" id="SM00460"/>
    </source>
</evidence>
<organism evidence="3 4">
    <name type="scientific">Clostridium baratii</name>
    <dbReference type="NCBI Taxonomy" id="1561"/>
    <lineage>
        <taxon>Bacteria</taxon>
        <taxon>Bacillati</taxon>
        <taxon>Bacillota</taxon>
        <taxon>Clostridia</taxon>
        <taxon>Eubacteriales</taxon>
        <taxon>Clostridiaceae</taxon>
        <taxon>Clostridium</taxon>
    </lineage>
</organism>
<reference evidence="3 4" key="1">
    <citation type="submission" date="2015-09" db="EMBL/GenBank/DDBJ databases">
        <authorList>
            <consortium name="Pathogen Informatics"/>
        </authorList>
    </citation>
    <scope>NUCLEOTIDE SEQUENCE [LARGE SCALE GENOMIC DNA]</scope>
    <source>
        <strain evidence="3 4">2789STDY5834956</strain>
    </source>
</reference>
<name>A0A174PXP2_9CLOT</name>
<gene>
    <name evidence="3" type="ORF">ERS852568_00315</name>
</gene>
<feature type="transmembrane region" description="Helical" evidence="1">
    <location>
        <begin position="75"/>
        <end position="99"/>
    </location>
</feature>
<sequence>MKLSLAEIITLGIIIIMVITSIKDGMVSRSISYISSAIISSIASVISFFTIFKFYDYIEGKIEKFLLSISLDRTLNFLIKALIIIIIFFIIKWVATLVLNIINSIVEIDFDRTISRNKGLLFIVSSILGFIRGLLVVICIFIAIITYNGFVSPRYQINTFSNLKAYNKLDNLIDKKKISDIKSAVALDMSKSKIIYYNGVTIDEGIRSNSEINSKAKEIVRNDKTDKEKAKSLYVWVGSNIRYDFKKAEEVLSNKKVNNSGAIPAFEERKGICFDYACLYAAMCRAANLKVRIVMGEAYNGEEYINHAWNEVYLESEKRWIKVDPTFYIAGNYFDNKNFDKDHREKSIAGEW</sequence>
<dbReference type="Proteomes" id="UP000095563">
    <property type="component" value="Unassembled WGS sequence"/>
</dbReference>
<evidence type="ECO:0000256" key="1">
    <source>
        <dbReference type="SAM" id="Phobius"/>
    </source>
</evidence>
<feature type="transmembrane region" description="Helical" evidence="1">
    <location>
        <begin position="34"/>
        <end position="55"/>
    </location>
</feature>
<accession>A0A174PXP2</accession>
<dbReference type="InterPro" id="IPR002931">
    <property type="entry name" value="Transglutaminase-like"/>
</dbReference>
<evidence type="ECO:0000313" key="3">
    <source>
        <dbReference type="EMBL" id="CUP65802.1"/>
    </source>
</evidence>
<protein>
    <submittedName>
        <fullName evidence="3">Transglutaminase</fullName>
    </submittedName>
</protein>
<dbReference type="Gene3D" id="3.10.620.30">
    <property type="match status" value="1"/>
</dbReference>
<dbReference type="RefSeq" id="WP_055206247.1">
    <property type="nucleotide sequence ID" value="NZ_CZBO01000001.1"/>
</dbReference>
<feature type="transmembrane region" description="Helical" evidence="1">
    <location>
        <begin position="6"/>
        <end position="22"/>
    </location>
</feature>